<sequence length="98" mass="10875">MRLLVFSTPRDGMDAEYNEWYAGTHIPEMLAVPGVLSCTRHRLIRGDAGEARYLAVYDIDGDVRTVLAELGERAADGRMALTPAADPAQTRITVWEQI</sequence>
<dbReference type="Proteomes" id="UP000540698">
    <property type="component" value="Unassembled WGS sequence"/>
</dbReference>
<dbReference type="Gene3D" id="3.30.70.100">
    <property type="match status" value="1"/>
</dbReference>
<proteinExistence type="predicted"/>
<dbReference type="AlphaFoldDB" id="A0A7X6R164"/>
<evidence type="ECO:0000313" key="1">
    <source>
        <dbReference type="EMBL" id="NKY24892.1"/>
    </source>
</evidence>
<protein>
    <recommendedName>
        <fullName evidence="3">EthD domain-containing protein</fullName>
    </recommendedName>
</protein>
<dbReference type="SUPFAM" id="SSF54909">
    <property type="entry name" value="Dimeric alpha+beta barrel"/>
    <property type="match status" value="1"/>
</dbReference>
<accession>A0A7X6R164</accession>
<dbReference type="EMBL" id="JAAXOS010000001">
    <property type="protein sequence ID" value="NKY24892.1"/>
    <property type="molecule type" value="Genomic_DNA"/>
</dbReference>
<organism evidence="1 2">
    <name type="scientific">Nocardia gamkensis</name>
    <dbReference type="NCBI Taxonomy" id="352869"/>
    <lineage>
        <taxon>Bacteria</taxon>
        <taxon>Bacillati</taxon>
        <taxon>Actinomycetota</taxon>
        <taxon>Actinomycetes</taxon>
        <taxon>Mycobacteriales</taxon>
        <taxon>Nocardiaceae</taxon>
        <taxon>Nocardia</taxon>
    </lineage>
</organism>
<evidence type="ECO:0000313" key="2">
    <source>
        <dbReference type="Proteomes" id="UP000540698"/>
    </source>
</evidence>
<keyword evidence="2" id="KW-1185">Reference proteome</keyword>
<gene>
    <name evidence="1" type="ORF">HGB38_01360</name>
</gene>
<reference evidence="1 2" key="1">
    <citation type="submission" date="2020-04" db="EMBL/GenBank/DDBJ databases">
        <title>MicrobeNet Type strains.</title>
        <authorList>
            <person name="Nicholson A.C."/>
        </authorList>
    </citation>
    <scope>NUCLEOTIDE SEQUENCE [LARGE SCALE GENOMIC DNA]</scope>
    <source>
        <strain evidence="1 2">DSM 44956</strain>
    </source>
</reference>
<dbReference type="InterPro" id="IPR011008">
    <property type="entry name" value="Dimeric_a/b-barrel"/>
</dbReference>
<comment type="caution">
    <text evidence="1">The sequence shown here is derived from an EMBL/GenBank/DDBJ whole genome shotgun (WGS) entry which is preliminary data.</text>
</comment>
<dbReference type="RefSeq" id="WP_062967620.1">
    <property type="nucleotide sequence ID" value="NZ_JAAXOS010000001.1"/>
</dbReference>
<evidence type="ECO:0008006" key="3">
    <source>
        <dbReference type="Google" id="ProtNLM"/>
    </source>
</evidence>
<name>A0A7X6R164_9NOCA</name>